<feature type="transmembrane region" description="Helical" evidence="5">
    <location>
        <begin position="133"/>
        <end position="153"/>
    </location>
</feature>
<dbReference type="STRING" id="695850.A0A067BT99"/>
<dbReference type="EMBL" id="KK583287">
    <property type="protein sequence ID" value="KDO21493.1"/>
    <property type="molecule type" value="Genomic_DNA"/>
</dbReference>
<dbReference type="OMA" id="VWMLINC"/>
<keyword evidence="4 5" id="KW-0472">Membrane</keyword>
<feature type="domain" description="EamA" evidence="6">
    <location>
        <begin position="166"/>
        <end position="306"/>
    </location>
</feature>
<feature type="transmembrane region" description="Helical" evidence="5">
    <location>
        <begin position="237"/>
        <end position="259"/>
    </location>
</feature>
<dbReference type="InterPro" id="IPR037185">
    <property type="entry name" value="EmrE-like"/>
</dbReference>
<dbReference type="SUPFAM" id="SSF103481">
    <property type="entry name" value="Multidrug resistance efflux transporter EmrE"/>
    <property type="match status" value="1"/>
</dbReference>
<dbReference type="GeneID" id="24134487"/>
<feature type="transmembrane region" description="Helical" evidence="5">
    <location>
        <begin position="165"/>
        <end position="184"/>
    </location>
</feature>
<dbReference type="KEGG" id="spar:SPRG_12537"/>
<dbReference type="AlphaFoldDB" id="A0A067BT99"/>
<evidence type="ECO:0000256" key="5">
    <source>
        <dbReference type="SAM" id="Phobius"/>
    </source>
</evidence>
<dbReference type="Proteomes" id="UP000030745">
    <property type="component" value="Unassembled WGS sequence"/>
</dbReference>
<dbReference type="VEuPathDB" id="FungiDB:SPRG_12537"/>
<protein>
    <recommendedName>
        <fullName evidence="6">EamA domain-containing protein</fullName>
    </recommendedName>
</protein>
<feature type="transmembrane region" description="Helical" evidence="5">
    <location>
        <begin position="196"/>
        <end position="217"/>
    </location>
</feature>
<dbReference type="RefSeq" id="XP_012207836.1">
    <property type="nucleotide sequence ID" value="XM_012352446.1"/>
</dbReference>
<keyword evidence="3 5" id="KW-1133">Transmembrane helix</keyword>
<dbReference type="OrthoDB" id="417037at2759"/>
<feature type="transmembrane region" description="Helical" evidence="5">
    <location>
        <begin position="87"/>
        <end position="113"/>
    </location>
</feature>
<dbReference type="InterPro" id="IPR000620">
    <property type="entry name" value="EamA_dom"/>
</dbReference>
<sequence>MASDATAKTPTTSMAVVSCLVYSLMSNAMVLANRYIVGAKYYNFAEKSFVILAQAVIGVLVLEAAKARGHIQYENFSMETAKRWAPVTGFFVAMLYTGTLATAGLPIHIVTVFKNVTNLIIVFGEYRLFGEKVGPMVLGSLAVMLMGAILTSYSDVGGKPTASTLLGYFWMLMNCLSTAAYVLYMRYATSGSTLKLSKFGMAFYNNIVAIPLLFFPMAYTGDAITVWTNPLMRNVPFLFLLFLSGVMGIGLNLASFWCVSVTSATTYATVGGLNKLPTTFIGVLLLGEELKPQTAIYVTFGMIGGMMYGYGKFQDAEAAKQAKARANQAEENVRMLDAKV</sequence>
<keyword evidence="8" id="KW-1185">Reference proteome</keyword>
<accession>A0A067BT99</accession>
<evidence type="ECO:0000256" key="3">
    <source>
        <dbReference type="ARBA" id="ARBA00022989"/>
    </source>
</evidence>
<evidence type="ECO:0000256" key="4">
    <source>
        <dbReference type="ARBA" id="ARBA00023136"/>
    </source>
</evidence>
<evidence type="ECO:0000259" key="6">
    <source>
        <dbReference type="Pfam" id="PF00892"/>
    </source>
</evidence>
<dbReference type="InterPro" id="IPR050186">
    <property type="entry name" value="TPT_transporter"/>
</dbReference>
<evidence type="ECO:0000313" key="7">
    <source>
        <dbReference type="EMBL" id="KDO21493.1"/>
    </source>
</evidence>
<gene>
    <name evidence="7" type="ORF">SPRG_12537</name>
</gene>
<dbReference type="Pfam" id="PF00892">
    <property type="entry name" value="EamA"/>
    <property type="match status" value="1"/>
</dbReference>
<evidence type="ECO:0000313" key="8">
    <source>
        <dbReference type="Proteomes" id="UP000030745"/>
    </source>
</evidence>
<dbReference type="GO" id="GO:0016020">
    <property type="term" value="C:membrane"/>
    <property type="evidence" value="ECO:0007669"/>
    <property type="project" value="UniProtKB-SubCell"/>
</dbReference>
<comment type="subcellular location">
    <subcellularLocation>
        <location evidence="1">Membrane</location>
        <topology evidence="1">Multi-pass membrane protein</topology>
    </subcellularLocation>
</comment>
<proteinExistence type="predicted"/>
<reference evidence="7 8" key="1">
    <citation type="journal article" date="2013" name="PLoS Genet.">
        <title>Distinctive expansion of potential virulence genes in the genome of the oomycete fish pathogen Saprolegnia parasitica.</title>
        <authorList>
            <person name="Jiang R.H."/>
            <person name="de Bruijn I."/>
            <person name="Haas B.J."/>
            <person name="Belmonte R."/>
            <person name="Lobach L."/>
            <person name="Christie J."/>
            <person name="van den Ackerveken G."/>
            <person name="Bottin A."/>
            <person name="Bulone V."/>
            <person name="Diaz-Moreno S.M."/>
            <person name="Dumas B."/>
            <person name="Fan L."/>
            <person name="Gaulin E."/>
            <person name="Govers F."/>
            <person name="Grenville-Briggs L.J."/>
            <person name="Horner N.R."/>
            <person name="Levin J.Z."/>
            <person name="Mammella M."/>
            <person name="Meijer H.J."/>
            <person name="Morris P."/>
            <person name="Nusbaum C."/>
            <person name="Oome S."/>
            <person name="Phillips A.J."/>
            <person name="van Rooyen D."/>
            <person name="Rzeszutek E."/>
            <person name="Saraiva M."/>
            <person name="Secombes C.J."/>
            <person name="Seidl M.F."/>
            <person name="Snel B."/>
            <person name="Stassen J.H."/>
            <person name="Sykes S."/>
            <person name="Tripathy S."/>
            <person name="van den Berg H."/>
            <person name="Vega-Arreguin J.C."/>
            <person name="Wawra S."/>
            <person name="Young S.K."/>
            <person name="Zeng Q."/>
            <person name="Dieguez-Uribeondo J."/>
            <person name="Russ C."/>
            <person name="Tyler B.M."/>
            <person name="van West P."/>
        </authorList>
    </citation>
    <scope>NUCLEOTIDE SEQUENCE [LARGE SCALE GENOMIC DNA]</scope>
    <source>
        <strain evidence="7 8">CBS 223.65</strain>
    </source>
</reference>
<evidence type="ECO:0000256" key="1">
    <source>
        <dbReference type="ARBA" id="ARBA00004141"/>
    </source>
</evidence>
<feature type="transmembrane region" description="Helical" evidence="5">
    <location>
        <begin position="49"/>
        <end position="67"/>
    </location>
</feature>
<keyword evidence="2 5" id="KW-0812">Transmembrane</keyword>
<dbReference type="PANTHER" id="PTHR11132">
    <property type="entry name" value="SOLUTE CARRIER FAMILY 35"/>
    <property type="match status" value="1"/>
</dbReference>
<name>A0A067BT99_SAPPC</name>
<organism evidence="7 8">
    <name type="scientific">Saprolegnia parasitica (strain CBS 223.65)</name>
    <dbReference type="NCBI Taxonomy" id="695850"/>
    <lineage>
        <taxon>Eukaryota</taxon>
        <taxon>Sar</taxon>
        <taxon>Stramenopiles</taxon>
        <taxon>Oomycota</taxon>
        <taxon>Saprolegniomycetes</taxon>
        <taxon>Saprolegniales</taxon>
        <taxon>Saprolegniaceae</taxon>
        <taxon>Saprolegnia</taxon>
    </lineage>
</organism>
<feature type="transmembrane region" description="Helical" evidence="5">
    <location>
        <begin position="12"/>
        <end position="37"/>
    </location>
</feature>
<evidence type="ECO:0000256" key="2">
    <source>
        <dbReference type="ARBA" id="ARBA00022692"/>
    </source>
</evidence>